<dbReference type="RefSeq" id="WP_348788014.1">
    <property type="nucleotide sequence ID" value="NZ_CP157390.1"/>
</dbReference>
<accession>A0AAU7GAT3</accession>
<name>A0AAU7GAT3_9MICO</name>
<protein>
    <submittedName>
        <fullName evidence="2">Uncharacterized protein</fullName>
    </submittedName>
</protein>
<proteinExistence type="predicted"/>
<sequence length="109" mass="11477">MRRIVYAGGTLYTGDAIAEALLAYARALARNGTADTVFVPAHTAEGDDGTIELLVGPASQLVSEPVELAGPELADDDLVERLRTLTAELEPRRPEAQSAADVDLTDDIG</sequence>
<dbReference type="EMBL" id="CP157390">
    <property type="protein sequence ID" value="XBM48056.1"/>
    <property type="molecule type" value="Genomic_DNA"/>
</dbReference>
<reference evidence="2" key="1">
    <citation type="submission" date="2024-05" db="EMBL/GenBank/DDBJ databases">
        <title>The Natural Products Discovery Center: Release of the First 8490 Sequenced Strains for Exploring Actinobacteria Biosynthetic Diversity.</title>
        <authorList>
            <person name="Kalkreuter E."/>
            <person name="Kautsar S.A."/>
            <person name="Yang D."/>
            <person name="Bader C.D."/>
            <person name="Teijaro C.N."/>
            <person name="Fluegel L."/>
            <person name="Davis C.M."/>
            <person name="Simpson J.R."/>
            <person name="Lauterbach L."/>
            <person name="Steele A.D."/>
            <person name="Gui C."/>
            <person name="Meng S."/>
            <person name="Li G."/>
            <person name="Viehrig K."/>
            <person name="Ye F."/>
            <person name="Su P."/>
            <person name="Kiefer A.F."/>
            <person name="Nichols A."/>
            <person name="Cepeda A.J."/>
            <person name="Yan W."/>
            <person name="Fan B."/>
            <person name="Jiang Y."/>
            <person name="Adhikari A."/>
            <person name="Zheng C.-J."/>
            <person name="Schuster L."/>
            <person name="Cowan T.M."/>
            <person name="Smanski M.J."/>
            <person name="Chevrette M.G."/>
            <person name="de Carvalho L.P.S."/>
            <person name="Shen B."/>
        </authorList>
    </citation>
    <scope>NUCLEOTIDE SEQUENCE</scope>
    <source>
        <strain evidence="2">NPDC080035</strain>
    </source>
</reference>
<dbReference type="AlphaFoldDB" id="A0AAU7GAT3"/>
<evidence type="ECO:0000313" key="2">
    <source>
        <dbReference type="EMBL" id="XBM48056.1"/>
    </source>
</evidence>
<feature type="region of interest" description="Disordered" evidence="1">
    <location>
        <begin position="89"/>
        <end position="109"/>
    </location>
</feature>
<gene>
    <name evidence="2" type="ORF">AAME72_18620</name>
</gene>
<organism evidence="2">
    <name type="scientific">Leifsonia sp. NPDC080035</name>
    <dbReference type="NCBI Taxonomy" id="3143936"/>
    <lineage>
        <taxon>Bacteria</taxon>
        <taxon>Bacillati</taxon>
        <taxon>Actinomycetota</taxon>
        <taxon>Actinomycetes</taxon>
        <taxon>Micrococcales</taxon>
        <taxon>Microbacteriaceae</taxon>
        <taxon>Leifsonia</taxon>
    </lineage>
</organism>
<evidence type="ECO:0000256" key="1">
    <source>
        <dbReference type="SAM" id="MobiDB-lite"/>
    </source>
</evidence>